<dbReference type="AlphaFoldDB" id="A0A2T0WCH2"/>
<dbReference type="RefSeq" id="WP_106135581.1">
    <property type="nucleotide sequence ID" value="NZ_PVTR01000021.1"/>
</dbReference>
<comment type="caution">
    <text evidence="1">The sequence shown here is derived from an EMBL/GenBank/DDBJ whole genome shotgun (WGS) entry which is preliminary data.</text>
</comment>
<keyword evidence="2" id="KW-1185">Reference proteome</keyword>
<sequence>MQKTLLCLLILFVSIPNIIKAQIIKVNYVTKMTEDIFEFPAKLYVNNRASIFIWKESNESEWELEQNNFENGVMIKEGQTVFSDANGYQIKRELSGRILHCRNFCKKETPLIYKDEIQLDWSITNESKNWEGYALSKATTTFRGRKYEAWFAFEIPINAGPWKFSGLPGLILEVRSLDGSVEIKPTGISNIDQQEIPDFLNDSEIISHTDFNRCLDKEYEQSYRKNQAIIAQMQAKYKDLEITNAGQSPTRLKTELEY</sequence>
<dbReference type="Proteomes" id="UP000238157">
    <property type="component" value="Unassembled WGS sequence"/>
</dbReference>
<reference evidence="1 2" key="1">
    <citation type="submission" date="2018-03" db="EMBL/GenBank/DDBJ databases">
        <title>Genomic Encyclopedia of Archaeal and Bacterial Type Strains, Phase II (KMG-II): from individual species to whole genera.</title>
        <authorList>
            <person name="Goeker M."/>
        </authorList>
    </citation>
    <scope>NUCLEOTIDE SEQUENCE [LARGE SCALE GENOMIC DNA]</scope>
    <source>
        <strain evidence="1 2">DSM 27929</strain>
    </source>
</reference>
<protein>
    <submittedName>
        <fullName evidence="1">GLPGLI family protein</fullName>
    </submittedName>
</protein>
<dbReference type="Pfam" id="PF09697">
    <property type="entry name" value="Porph_ging"/>
    <property type="match status" value="1"/>
</dbReference>
<evidence type="ECO:0000313" key="2">
    <source>
        <dbReference type="Proteomes" id="UP000238157"/>
    </source>
</evidence>
<proteinExistence type="predicted"/>
<evidence type="ECO:0000313" key="1">
    <source>
        <dbReference type="EMBL" id="PRY84403.1"/>
    </source>
</evidence>
<dbReference type="EMBL" id="PVTR01000021">
    <property type="protein sequence ID" value="PRY84403.1"/>
    <property type="molecule type" value="Genomic_DNA"/>
</dbReference>
<organism evidence="1 2">
    <name type="scientific">Mongoliibacter ruber</name>
    <dbReference type="NCBI Taxonomy" id="1750599"/>
    <lineage>
        <taxon>Bacteria</taxon>
        <taxon>Pseudomonadati</taxon>
        <taxon>Bacteroidota</taxon>
        <taxon>Cytophagia</taxon>
        <taxon>Cytophagales</taxon>
        <taxon>Cyclobacteriaceae</taxon>
        <taxon>Mongoliibacter</taxon>
    </lineage>
</organism>
<dbReference type="InterPro" id="IPR005901">
    <property type="entry name" value="GLPGLI"/>
</dbReference>
<accession>A0A2T0WCH2</accession>
<name>A0A2T0WCH2_9BACT</name>
<gene>
    <name evidence="1" type="ORF">CLW00_12132</name>
</gene>
<dbReference type="OrthoDB" id="1440774at2"/>
<dbReference type="NCBIfam" id="TIGR01200">
    <property type="entry name" value="GLPGLI"/>
    <property type="match status" value="1"/>
</dbReference>